<evidence type="ECO:0000256" key="5">
    <source>
        <dbReference type="ARBA" id="ARBA00022842"/>
    </source>
</evidence>
<comment type="catalytic activity">
    <reaction evidence="7">
        <text>ITP + H2O = IMP + diphosphate + H(+)</text>
        <dbReference type="Rhea" id="RHEA:29399"/>
        <dbReference type="ChEBI" id="CHEBI:15377"/>
        <dbReference type="ChEBI" id="CHEBI:15378"/>
        <dbReference type="ChEBI" id="CHEBI:33019"/>
        <dbReference type="ChEBI" id="CHEBI:58053"/>
        <dbReference type="ChEBI" id="CHEBI:61402"/>
        <dbReference type="EC" id="3.6.1.66"/>
    </reaction>
</comment>
<proteinExistence type="inferred from homology"/>
<dbReference type="EMBL" id="BAAFGK010000005">
    <property type="protein sequence ID" value="GAB0058596.1"/>
    <property type="molecule type" value="Genomic_DNA"/>
</dbReference>
<comment type="caution">
    <text evidence="9">The sequence shown here is derived from an EMBL/GenBank/DDBJ whole genome shotgun (WGS) entry which is preliminary data.</text>
</comment>
<feature type="binding site" evidence="7">
    <location>
        <position position="175"/>
    </location>
    <ligand>
        <name>substrate</name>
    </ligand>
</feature>
<sequence length="204" mass="22011">MKLVIATRNRKKMEEIRRILALPENDPFSLDDFPGCPEVVEDGLTFTENADKKALAVARFTNLPALADDSGLVVDGLDGAPGVFSARYAGDEASDAQNVAKLLDELAARPQAPRSARFECVLSLADPNGRTAHFTGTVEGRIADQPMGHNGFGYDPIFIPLGHDLTFALMPAADKDAMSHRGRALAALAKNIHKFFDPNNNLVP</sequence>
<keyword evidence="6 7" id="KW-0546">Nucleotide metabolism</keyword>
<feature type="binding site" evidence="7">
    <location>
        <position position="70"/>
    </location>
    <ligand>
        <name>substrate</name>
    </ligand>
</feature>
<dbReference type="CDD" id="cd00515">
    <property type="entry name" value="HAM1"/>
    <property type="match status" value="1"/>
</dbReference>
<keyword evidence="3 7" id="KW-0547">Nucleotide-binding</keyword>
<gene>
    <name evidence="9" type="ORF">SIID45300_02947</name>
</gene>
<comment type="caution">
    <text evidence="7">Lacks conserved residue(s) required for the propagation of feature annotation.</text>
</comment>
<feature type="binding site" evidence="7">
    <location>
        <position position="69"/>
    </location>
    <ligand>
        <name>Mg(2+)</name>
        <dbReference type="ChEBI" id="CHEBI:18420"/>
    </ligand>
</feature>
<evidence type="ECO:0000256" key="2">
    <source>
        <dbReference type="ARBA" id="ARBA00022723"/>
    </source>
</evidence>
<dbReference type="RefSeq" id="WP_420906316.1">
    <property type="nucleotide sequence ID" value="NZ_BAAFGK010000005.1"/>
</dbReference>
<evidence type="ECO:0000256" key="1">
    <source>
        <dbReference type="ARBA" id="ARBA00008023"/>
    </source>
</evidence>
<dbReference type="Proteomes" id="UP001628193">
    <property type="component" value="Unassembled WGS sequence"/>
</dbReference>
<keyword evidence="2 7" id="KW-0479">Metal-binding</keyword>
<dbReference type="InterPro" id="IPR020922">
    <property type="entry name" value="dITP/XTP_pyrophosphatase"/>
</dbReference>
<comment type="subunit">
    <text evidence="7">Homodimer.</text>
</comment>
<comment type="catalytic activity">
    <reaction evidence="7">
        <text>dITP + H2O = dIMP + diphosphate + H(+)</text>
        <dbReference type="Rhea" id="RHEA:28342"/>
        <dbReference type="ChEBI" id="CHEBI:15377"/>
        <dbReference type="ChEBI" id="CHEBI:15378"/>
        <dbReference type="ChEBI" id="CHEBI:33019"/>
        <dbReference type="ChEBI" id="CHEBI:61194"/>
        <dbReference type="ChEBI" id="CHEBI:61382"/>
        <dbReference type="EC" id="3.6.1.66"/>
    </reaction>
</comment>
<dbReference type="EC" id="3.6.1.66" evidence="7"/>
<evidence type="ECO:0000256" key="6">
    <source>
        <dbReference type="ARBA" id="ARBA00023080"/>
    </source>
</evidence>
<keyword evidence="4 7" id="KW-0378">Hydrolase</keyword>
<feature type="binding site" evidence="7">
    <location>
        <begin position="152"/>
        <end position="155"/>
    </location>
    <ligand>
        <name>substrate</name>
    </ligand>
</feature>
<protein>
    <recommendedName>
        <fullName evidence="7">dITP/XTP pyrophosphatase</fullName>
        <ecNumber evidence="7">3.6.1.66</ecNumber>
    </recommendedName>
    <alternativeName>
        <fullName evidence="7">Non-canonical purine NTP pyrophosphatase</fullName>
    </alternativeName>
    <alternativeName>
        <fullName evidence="7">Non-standard purine NTP pyrophosphatase</fullName>
    </alternativeName>
    <alternativeName>
        <fullName evidence="7">Nucleoside-triphosphate diphosphatase</fullName>
    </alternativeName>
    <alternativeName>
        <fullName evidence="7">Nucleoside-triphosphate pyrophosphatase</fullName>
        <shortName evidence="7">NTPase</shortName>
    </alternativeName>
</protein>
<feature type="binding site" evidence="7">
    <location>
        <begin position="7"/>
        <end position="12"/>
    </location>
    <ligand>
        <name>substrate</name>
    </ligand>
</feature>
<feature type="active site" description="Proton acceptor" evidence="7">
    <location>
        <position position="69"/>
    </location>
</feature>
<dbReference type="NCBIfam" id="TIGR00042">
    <property type="entry name" value="RdgB/HAM1 family non-canonical purine NTP pyrophosphatase"/>
    <property type="match status" value="1"/>
</dbReference>
<dbReference type="InterPro" id="IPR029001">
    <property type="entry name" value="ITPase-like_fam"/>
</dbReference>
<evidence type="ECO:0000256" key="3">
    <source>
        <dbReference type="ARBA" id="ARBA00022741"/>
    </source>
</evidence>
<dbReference type="NCBIfam" id="NF011397">
    <property type="entry name" value="PRK14822.1"/>
    <property type="match status" value="1"/>
</dbReference>
<keyword evidence="10" id="KW-1185">Reference proteome</keyword>
<dbReference type="HAMAP" id="MF_01405">
    <property type="entry name" value="Non_canon_purine_NTPase"/>
    <property type="match status" value="1"/>
</dbReference>
<dbReference type="SUPFAM" id="SSF52972">
    <property type="entry name" value="ITPase-like"/>
    <property type="match status" value="1"/>
</dbReference>
<reference evidence="9 10" key="1">
    <citation type="submission" date="2024-09" db="EMBL/GenBank/DDBJ databases">
        <title>Draft genome sequence of Candidatus Magnetaquicoccaceae bacterium FCR-1.</title>
        <authorList>
            <person name="Shimoshige H."/>
            <person name="Shimamura S."/>
            <person name="Taoka A."/>
            <person name="Kobayashi H."/>
            <person name="Maekawa T."/>
        </authorList>
    </citation>
    <scope>NUCLEOTIDE SEQUENCE [LARGE SCALE GENOMIC DNA]</scope>
    <source>
        <strain evidence="9 10">FCR-1</strain>
    </source>
</reference>
<dbReference type="Pfam" id="PF01725">
    <property type="entry name" value="Ham1p_like"/>
    <property type="match status" value="1"/>
</dbReference>
<evidence type="ECO:0000313" key="9">
    <source>
        <dbReference type="EMBL" id="GAB0058596.1"/>
    </source>
</evidence>
<feature type="binding site" evidence="7">
    <location>
        <begin position="180"/>
        <end position="181"/>
    </location>
    <ligand>
        <name>substrate</name>
    </ligand>
</feature>
<comment type="similarity">
    <text evidence="1 7 8">Belongs to the HAM1 NTPase family.</text>
</comment>
<dbReference type="PANTHER" id="PTHR11067">
    <property type="entry name" value="INOSINE TRIPHOSPHATE PYROPHOSPHATASE/HAM1 PROTEIN"/>
    <property type="match status" value="1"/>
</dbReference>
<name>A0ABQ0CCH8_9PROT</name>
<comment type="cofactor">
    <cofactor evidence="7">
        <name>Mg(2+)</name>
        <dbReference type="ChEBI" id="CHEBI:18420"/>
    </cofactor>
    <text evidence="7">Binds 1 Mg(2+) ion per subunit.</text>
</comment>
<accession>A0ABQ0CCH8</accession>
<evidence type="ECO:0000313" key="10">
    <source>
        <dbReference type="Proteomes" id="UP001628193"/>
    </source>
</evidence>
<dbReference type="GO" id="GO:0036220">
    <property type="term" value="F:ITP diphosphatase activity"/>
    <property type="evidence" value="ECO:0007669"/>
    <property type="project" value="UniProtKB-EC"/>
</dbReference>
<evidence type="ECO:0000256" key="8">
    <source>
        <dbReference type="RuleBase" id="RU003781"/>
    </source>
</evidence>
<organism evidence="9 10">
    <name type="scientific">Candidatus Magnetaquiglobus chichijimensis</name>
    <dbReference type="NCBI Taxonomy" id="3141448"/>
    <lineage>
        <taxon>Bacteria</taxon>
        <taxon>Pseudomonadati</taxon>
        <taxon>Pseudomonadota</taxon>
        <taxon>Magnetococcia</taxon>
        <taxon>Magnetococcales</taxon>
        <taxon>Candidatus Magnetaquicoccaceae</taxon>
        <taxon>Candidatus Magnetaquiglobus</taxon>
    </lineage>
</organism>
<dbReference type="PANTHER" id="PTHR11067:SF9">
    <property type="entry name" value="INOSINE TRIPHOSPHATE PYROPHOSPHATASE"/>
    <property type="match status" value="1"/>
</dbReference>
<dbReference type="InterPro" id="IPR002637">
    <property type="entry name" value="RdgB/HAM1"/>
</dbReference>
<comment type="catalytic activity">
    <reaction evidence="7">
        <text>XTP + H2O = XMP + diphosphate + H(+)</text>
        <dbReference type="Rhea" id="RHEA:28610"/>
        <dbReference type="ChEBI" id="CHEBI:15377"/>
        <dbReference type="ChEBI" id="CHEBI:15378"/>
        <dbReference type="ChEBI" id="CHEBI:33019"/>
        <dbReference type="ChEBI" id="CHEBI:57464"/>
        <dbReference type="ChEBI" id="CHEBI:61314"/>
        <dbReference type="EC" id="3.6.1.66"/>
    </reaction>
</comment>
<evidence type="ECO:0000256" key="7">
    <source>
        <dbReference type="HAMAP-Rule" id="MF_01405"/>
    </source>
</evidence>
<comment type="function">
    <text evidence="7">Pyrophosphatase that catalyzes the hydrolysis of nucleoside triphosphates to their monophosphate derivatives, with a high preference for the non-canonical purine nucleotides XTP (xanthosine triphosphate), dITP (deoxyinosine triphosphate) and ITP. Seems to function as a house-cleaning enzyme that removes non-canonical purine nucleotides from the nucleotide pool, thus preventing their incorporation into DNA/RNA and avoiding chromosomal lesions.</text>
</comment>
<evidence type="ECO:0000256" key="4">
    <source>
        <dbReference type="ARBA" id="ARBA00022801"/>
    </source>
</evidence>
<dbReference type="Gene3D" id="3.90.950.10">
    <property type="match status" value="1"/>
</dbReference>
<keyword evidence="5 7" id="KW-0460">Magnesium</keyword>